<dbReference type="Pfam" id="PF14279">
    <property type="entry name" value="HNH_5"/>
    <property type="match status" value="1"/>
</dbReference>
<dbReference type="PANTHER" id="PTHR33877">
    <property type="entry name" value="SLL1193 PROTEIN"/>
    <property type="match status" value="1"/>
</dbReference>
<reference evidence="2 3" key="1">
    <citation type="submission" date="2017-04" db="EMBL/GenBank/DDBJ databases">
        <authorList>
            <person name="Afonso C.L."/>
            <person name="Miller P.J."/>
            <person name="Scott M.A."/>
            <person name="Spackman E."/>
            <person name="Goraichik I."/>
            <person name="Dimitrov K.M."/>
            <person name="Suarez D.L."/>
            <person name="Swayne D.E."/>
        </authorList>
    </citation>
    <scope>NUCLEOTIDE SEQUENCE [LARGE SCALE GENOMIC DNA]</scope>
    <source>
        <strain evidence="2 3">VK13</strain>
    </source>
</reference>
<evidence type="ECO:0000313" key="3">
    <source>
        <dbReference type="Proteomes" id="UP000192708"/>
    </source>
</evidence>
<keyword evidence="2" id="KW-0255">Endonuclease</keyword>
<dbReference type="Gene3D" id="1.10.30.50">
    <property type="match status" value="1"/>
</dbReference>
<dbReference type="STRING" id="1938817.SAMN06296008_11195"/>
<dbReference type="GO" id="GO:0004519">
    <property type="term" value="F:endonuclease activity"/>
    <property type="evidence" value="ECO:0007669"/>
    <property type="project" value="UniProtKB-KW"/>
</dbReference>
<name>A0A1W2B5F1_9BURK</name>
<proteinExistence type="predicted"/>
<dbReference type="PANTHER" id="PTHR33877:SF2">
    <property type="entry name" value="OS07G0170200 PROTEIN"/>
    <property type="match status" value="1"/>
</dbReference>
<dbReference type="InterPro" id="IPR052892">
    <property type="entry name" value="NA-targeting_endonuclease"/>
</dbReference>
<dbReference type="InterPro" id="IPR003615">
    <property type="entry name" value="HNH_nuc"/>
</dbReference>
<dbReference type="EMBL" id="FWXJ01000011">
    <property type="protein sequence ID" value="SMC68235.1"/>
    <property type="molecule type" value="Genomic_DNA"/>
</dbReference>
<dbReference type="SMART" id="SM00507">
    <property type="entry name" value="HNHc"/>
    <property type="match status" value="1"/>
</dbReference>
<keyword evidence="2" id="KW-0540">Nuclease</keyword>
<keyword evidence="2" id="KW-0378">Hydrolase</keyword>
<protein>
    <submittedName>
        <fullName evidence="2">HNH endonuclease</fullName>
    </submittedName>
</protein>
<gene>
    <name evidence="2" type="ORF">SAMN06296008_11195</name>
</gene>
<dbReference type="AlphaFoldDB" id="A0A1W2B5F1"/>
<evidence type="ECO:0000313" key="2">
    <source>
        <dbReference type="EMBL" id="SMC68235.1"/>
    </source>
</evidence>
<dbReference type="Proteomes" id="UP000192708">
    <property type="component" value="Unassembled WGS sequence"/>
</dbReference>
<sequence>MLHILKLDVSGIPQSWIHAEDATKHYAEGSIAWTLGPPIAVMRGGISRLTGQQSVIELHSIIATKGSSRINLFEVIPAITKVKLYKRDQGMCAYCASVVYETDAEAEHIVPASKGGHYSWMNLVIACRACNQKKGNRLPENAGMSLMYAPYIPSLYEDMILKGRNILADQMEFLAANLPKNSRLLNARPDESD</sequence>
<evidence type="ECO:0000259" key="1">
    <source>
        <dbReference type="SMART" id="SM00507"/>
    </source>
</evidence>
<accession>A0A1W2B5F1</accession>
<organism evidence="2 3">
    <name type="scientific">Polynucleobacter kasalickyi</name>
    <dbReference type="NCBI Taxonomy" id="1938817"/>
    <lineage>
        <taxon>Bacteria</taxon>
        <taxon>Pseudomonadati</taxon>
        <taxon>Pseudomonadota</taxon>
        <taxon>Betaproteobacteria</taxon>
        <taxon>Burkholderiales</taxon>
        <taxon>Burkholderiaceae</taxon>
        <taxon>Polynucleobacter</taxon>
    </lineage>
</organism>
<dbReference type="CDD" id="cd00085">
    <property type="entry name" value="HNHc"/>
    <property type="match status" value="1"/>
</dbReference>
<feature type="domain" description="HNH nuclease" evidence="1">
    <location>
        <begin position="79"/>
        <end position="132"/>
    </location>
</feature>
<dbReference type="RefSeq" id="WP_084284516.1">
    <property type="nucleotide sequence ID" value="NZ_FWXJ01000011.1"/>
</dbReference>
<keyword evidence="3" id="KW-1185">Reference proteome</keyword>
<dbReference type="InterPro" id="IPR029471">
    <property type="entry name" value="HNH_5"/>
</dbReference>
<dbReference type="OrthoDB" id="9802901at2"/>